<gene>
    <name evidence="2" type="ORF">DLR72_06685</name>
</gene>
<reference evidence="2 3" key="1">
    <citation type="submission" date="2018-06" db="EMBL/GenBank/DDBJ databases">
        <title>Draft genome sequences of nine Vibrio sp. clinical isolates from across the United States representing the closest known relative of Vibrio cholerae.</title>
        <authorList>
            <person name="Islam M.T."/>
            <person name="Liang K."/>
            <person name="Im M.S."/>
            <person name="Winkjer J."/>
            <person name="Busby S."/>
            <person name="Batra D."/>
            <person name="Rowe L."/>
            <person name="Tarr C.L."/>
            <person name="Boucher Y."/>
        </authorList>
    </citation>
    <scope>NUCLEOTIDE SEQUENCE [LARGE SCALE GENOMIC DNA]</scope>
    <source>
        <strain evidence="2 3">2017V-1110</strain>
    </source>
</reference>
<name>A0ABD7FWL8_9VIBR</name>
<proteinExistence type="predicted"/>
<dbReference type="EMBL" id="QKKU01000044">
    <property type="protein sequence ID" value="RBM69110.1"/>
    <property type="molecule type" value="Genomic_DNA"/>
</dbReference>
<comment type="caution">
    <text evidence="2">The sequence shown here is derived from an EMBL/GenBank/DDBJ whole genome shotgun (WGS) entry which is preliminary data.</text>
</comment>
<evidence type="ECO:0008006" key="4">
    <source>
        <dbReference type="Google" id="ProtNLM"/>
    </source>
</evidence>
<dbReference type="InterPro" id="IPR011010">
    <property type="entry name" value="DNA_brk_join_enz"/>
</dbReference>
<dbReference type="Gene3D" id="1.10.443.10">
    <property type="entry name" value="Intergrase catalytic core"/>
    <property type="match status" value="1"/>
</dbReference>
<dbReference type="RefSeq" id="WP_103181252.1">
    <property type="nucleotide sequence ID" value="NZ_CAWQMY010000108.1"/>
</dbReference>
<evidence type="ECO:0000313" key="3">
    <source>
        <dbReference type="Proteomes" id="UP000252199"/>
    </source>
</evidence>
<accession>A0ABD7FWL8</accession>
<dbReference type="AlphaFoldDB" id="A0ABD7FWL8"/>
<protein>
    <recommendedName>
        <fullName evidence="4">Integrase</fullName>
    </recommendedName>
</protein>
<evidence type="ECO:0000256" key="1">
    <source>
        <dbReference type="ARBA" id="ARBA00023172"/>
    </source>
</evidence>
<dbReference type="InterPro" id="IPR013762">
    <property type="entry name" value="Integrase-like_cat_sf"/>
</dbReference>
<keyword evidence="1" id="KW-0233">DNA recombination</keyword>
<dbReference type="SUPFAM" id="SSF56349">
    <property type="entry name" value="DNA breaking-rejoining enzymes"/>
    <property type="match status" value="1"/>
</dbReference>
<dbReference type="Proteomes" id="UP000252199">
    <property type="component" value="Unassembled WGS sequence"/>
</dbReference>
<dbReference type="GO" id="GO:0006310">
    <property type="term" value="P:DNA recombination"/>
    <property type="evidence" value="ECO:0007669"/>
    <property type="project" value="UniProtKB-KW"/>
</dbReference>
<organism evidence="2 3">
    <name type="scientific">Vibrio paracholerae</name>
    <dbReference type="NCBI Taxonomy" id="650003"/>
    <lineage>
        <taxon>Bacteria</taxon>
        <taxon>Pseudomonadati</taxon>
        <taxon>Pseudomonadota</taxon>
        <taxon>Gammaproteobacteria</taxon>
        <taxon>Vibrionales</taxon>
        <taxon>Vibrionaceae</taxon>
        <taxon>Vibrio</taxon>
    </lineage>
</organism>
<sequence length="661" mass="74810">MRSYGAAYYTETDNNQYGEPDLFLVHGKSFTRPAPDFVISRSNIGDVISVYGDDAWDLRSYGLAVNLNQGTLIFSTISDKRRDEAKWILFVLMYFSDAGRASALSVSTLVNYLKLIRNVDAFFGGRDIGYSDFFSSENLMAEYLSATKRNHLVAKLITIYGKISSLPSYLTGFKCHKGCMDVLDLYKSSFDRNNLQVPVIPPRILSNLINSLDKLLTDVFYNLDRLELFLVAILNDDNLGRCESYQRQNGRNAQTFEPFFEEIIELYGLQVFMNKYGVTNIPSLRSFLIKAQHGCALMMLIYSGMRKSELLSLKINSLRTSESNGKKTLRLCGFTSKLVGQKKAVSWITSEDILNAYSVANKLACLTGEKIGLTQNEIPLFISLAYLPISTSIRYDGVNVNVHGFANKSMEVFGVLEPDKFSISPDDIKFLDKIDPFRAWSQEKAFSVDEYWRFTAHQFRRSLAYYVAQSGLVSLPSLKRQLKHIGKEMTLYYCNSSALSEEFSTTEHVADLIQNTKPEADAIAYIECVYNSDEKVYGSHGNYVERHLSNDLSEGMAVEVIDRSELVKRFKNGLISYKETPLGACTKVGPCRERAIRSFAACTVCDRSVIKLSRLDRVIDKQASFVQSLESNYPDNVACRIERDELETLKKYRRRIIAKGG</sequence>
<evidence type="ECO:0000313" key="2">
    <source>
        <dbReference type="EMBL" id="RBM69110.1"/>
    </source>
</evidence>